<comment type="caution">
    <text evidence="2">The sequence shown here is derived from an EMBL/GenBank/DDBJ whole genome shotgun (WGS) entry which is preliminary data.</text>
</comment>
<dbReference type="InterPro" id="IPR018961">
    <property type="entry name" value="DnaJ_homolog_subfam-C_membr-28"/>
</dbReference>
<dbReference type="Proteomes" id="UP000322499">
    <property type="component" value="Unassembled WGS sequence"/>
</dbReference>
<protein>
    <submittedName>
        <fullName evidence="2">Uncharacterized protein DUF1992</fullName>
    </submittedName>
</protein>
<name>A0A5S5CS61_9ACTN</name>
<proteinExistence type="predicted"/>
<evidence type="ECO:0000259" key="1">
    <source>
        <dbReference type="Pfam" id="PF09350"/>
    </source>
</evidence>
<evidence type="ECO:0000313" key="3">
    <source>
        <dbReference type="Proteomes" id="UP000322499"/>
    </source>
</evidence>
<accession>A0A5S5CS61</accession>
<evidence type="ECO:0000313" key="2">
    <source>
        <dbReference type="EMBL" id="TYP86553.1"/>
    </source>
</evidence>
<dbReference type="Pfam" id="PF09350">
    <property type="entry name" value="DJC28_CD"/>
    <property type="match status" value="1"/>
</dbReference>
<gene>
    <name evidence="2" type="ORF">BD833_109158</name>
</gene>
<dbReference type="AlphaFoldDB" id="A0A5S5CS61"/>
<keyword evidence="3" id="KW-1185">Reference proteome</keyword>
<dbReference type="EMBL" id="VNHW01000009">
    <property type="protein sequence ID" value="TYP86553.1"/>
    <property type="molecule type" value="Genomic_DNA"/>
</dbReference>
<feature type="domain" description="DnaJ homologue subfamily C member 28 conserved" evidence="1">
    <location>
        <begin position="14"/>
        <end position="82"/>
    </location>
</feature>
<dbReference type="RefSeq" id="WP_166533917.1">
    <property type="nucleotide sequence ID" value="NZ_VNHW01000009.1"/>
</dbReference>
<reference evidence="2 3" key="1">
    <citation type="submission" date="2019-07" db="EMBL/GenBank/DDBJ databases">
        <title>Genomic Encyclopedia of Archaeal and Bacterial Type Strains, Phase II (KMG-II): from individual species to whole genera.</title>
        <authorList>
            <person name="Goeker M."/>
        </authorList>
    </citation>
    <scope>NUCLEOTIDE SEQUENCE [LARGE SCALE GENOMIC DNA]</scope>
    <source>
        <strain evidence="2 3">DSM 46842</strain>
    </source>
</reference>
<organism evidence="2 3">
    <name type="scientific">Blastococcus xanthinilyticus</name>
    <dbReference type="NCBI Taxonomy" id="1564164"/>
    <lineage>
        <taxon>Bacteria</taxon>
        <taxon>Bacillati</taxon>
        <taxon>Actinomycetota</taxon>
        <taxon>Actinomycetes</taxon>
        <taxon>Geodermatophilales</taxon>
        <taxon>Geodermatophilaceae</taxon>
        <taxon>Blastococcus</taxon>
    </lineage>
</organism>
<sequence>MTERKPPGVSFETWVDTQIARARERGDFDRLDGAGKPIADLDREVTAYDWAVAKARREGIETAEMLPPGLALRRERDVLPERAARLGAEAAVRALAEDYNARVQAFWRTPQPSRWAPVPGLADVEALVAAWQAARPPEPPPAPPVAVVPRRRPWWRPWPRRRSGGA</sequence>